<accession>A0AAD5U0U3</accession>
<reference evidence="3" key="1">
    <citation type="submission" date="2020-05" db="EMBL/GenBank/DDBJ databases">
        <title>Phylogenomic resolution of chytrid fungi.</title>
        <authorList>
            <person name="Stajich J.E."/>
            <person name="Amses K."/>
            <person name="Simmons R."/>
            <person name="Seto K."/>
            <person name="Myers J."/>
            <person name="Bonds A."/>
            <person name="Quandt C.A."/>
            <person name="Barry K."/>
            <person name="Liu P."/>
            <person name="Grigoriev I."/>
            <person name="Longcore J.E."/>
            <person name="James T.Y."/>
        </authorList>
    </citation>
    <scope>NUCLEOTIDE SEQUENCE</scope>
    <source>
        <strain evidence="3">JEL0476</strain>
    </source>
</reference>
<comment type="caution">
    <text evidence="3">The sequence shown here is derived from an EMBL/GenBank/DDBJ whole genome shotgun (WGS) entry which is preliminary data.</text>
</comment>
<keyword evidence="2" id="KW-1133">Transmembrane helix</keyword>
<gene>
    <name evidence="3" type="ORF">HK099_007809</name>
</gene>
<feature type="compositionally biased region" description="Polar residues" evidence="1">
    <location>
        <begin position="268"/>
        <end position="286"/>
    </location>
</feature>
<dbReference type="EMBL" id="JADGJW010000797">
    <property type="protein sequence ID" value="KAJ3212068.1"/>
    <property type="molecule type" value="Genomic_DNA"/>
</dbReference>
<keyword evidence="2" id="KW-0812">Transmembrane</keyword>
<feature type="transmembrane region" description="Helical" evidence="2">
    <location>
        <begin position="136"/>
        <end position="154"/>
    </location>
</feature>
<keyword evidence="4" id="KW-1185">Reference proteome</keyword>
<evidence type="ECO:0000313" key="4">
    <source>
        <dbReference type="Proteomes" id="UP001211065"/>
    </source>
</evidence>
<sequence length="286" mass="32895">MNSTNFLDNFVNKKLICSTCYANCSSGFSDLIKKNPLPFNNLRSSFKDCFCRDMLNVILGNSTVCGKQYVTSTDNCIKNLEGYPIPDVELHYESCTLTPIPDEFFVHYRIKLATNESLTEPYMPEEQKKNFDYRPFLFLFIFALLLAVLVRWKFNAVLMRPPPNINPTIPSNVVIPLNERSLYYYQEEFGDEQLPKYTKDASDFDYQPFNENISLQPLHSSSNTTTTIPPLPTFEESQFSTQRNVERGEISIETQQNVDSEITERNETSVSIPLTSYEQIANSDQP</sequence>
<evidence type="ECO:0000256" key="2">
    <source>
        <dbReference type="SAM" id="Phobius"/>
    </source>
</evidence>
<name>A0AAD5U0U3_9FUNG</name>
<evidence type="ECO:0000256" key="1">
    <source>
        <dbReference type="SAM" id="MobiDB-lite"/>
    </source>
</evidence>
<dbReference type="AlphaFoldDB" id="A0AAD5U0U3"/>
<proteinExistence type="predicted"/>
<keyword evidence="2" id="KW-0472">Membrane</keyword>
<feature type="region of interest" description="Disordered" evidence="1">
    <location>
        <begin position="242"/>
        <end position="286"/>
    </location>
</feature>
<organism evidence="3 4">
    <name type="scientific">Clydaea vesicula</name>
    <dbReference type="NCBI Taxonomy" id="447962"/>
    <lineage>
        <taxon>Eukaryota</taxon>
        <taxon>Fungi</taxon>
        <taxon>Fungi incertae sedis</taxon>
        <taxon>Chytridiomycota</taxon>
        <taxon>Chytridiomycota incertae sedis</taxon>
        <taxon>Chytridiomycetes</taxon>
        <taxon>Lobulomycetales</taxon>
        <taxon>Lobulomycetaceae</taxon>
        <taxon>Clydaea</taxon>
    </lineage>
</organism>
<protein>
    <submittedName>
        <fullName evidence="3">Uncharacterized protein</fullName>
    </submittedName>
</protein>
<dbReference type="Proteomes" id="UP001211065">
    <property type="component" value="Unassembled WGS sequence"/>
</dbReference>
<evidence type="ECO:0000313" key="3">
    <source>
        <dbReference type="EMBL" id="KAJ3212068.1"/>
    </source>
</evidence>